<protein>
    <recommendedName>
        <fullName evidence="5">Secreted protein</fullName>
    </recommendedName>
</protein>
<dbReference type="Proteomes" id="UP000663887">
    <property type="component" value="Unassembled WGS sequence"/>
</dbReference>
<organism evidence="2 4">
    <name type="scientific">Rotaria magnacalcarata</name>
    <dbReference type="NCBI Taxonomy" id="392030"/>
    <lineage>
        <taxon>Eukaryota</taxon>
        <taxon>Metazoa</taxon>
        <taxon>Spiralia</taxon>
        <taxon>Gnathifera</taxon>
        <taxon>Rotifera</taxon>
        <taxon>Eurotatoria</taxon>
        <taxon>Bdelloidea</taxon>
        <taxon>Philodinida</taxon>
        <taxon>Philodinidae</taxon>
        <taxon>Rotaria</taxon>
    </lineage>
</organism>
<dbReference type="Proteomes" id="UP000663842">
    <property type="component" value="Unassembled WGS sequence"/>
</dbReference>
<feature type="chain" id="PRO_5036230583" description="Secreted protein" evidence="1">
    <location>
        <begin position="25"/>
        <end position="138"/>
    </location>
</feature>
<dbReference type="EMBL" id="CAJNRG010006213">
    <property type="protein sequence ID" value="CAF2083598.1"/>
    <property type="molecule type" value="Genomic_DNA"/>
</dbReference>
<gene>
    <name evidence="3" type="ORF">UXM345_LOCUS32632</name>
    <name evidence="2" type="ORF">XDN619_LOCUS15223</name>
</gene>
<keyword evidence="1" id="KW-0732">Signal</keyword>
<evidence type="ECO:0000313" key="4">
    <source>
        <dbReference type="Proteomes" id="UP000663887"/>
    </source>
</evidence>
<evidence type="ECO:0008006" key="5">
    <source>
        <dbReference type="Google" id="ProtNLM"/>
    </source>
</evidence>
<dbReference type="EMBL" id="CAJOBF010010115">
    <property type="protein sequence ID" value="CAF4286469.1"/>
    <property type="molecule type" value="Genomic_DNA"/>
</dbReference>
<evidence type="ECO:0000313" key="2">
    <source>
        <dbReference type="EMBL" id="CAF2083598.1"/>
    </source>
</evidence>
<comment type="caution">
    <text evidence="2">The sequence shown here is derived from an EMBL/GenBank/DDBJ whole genome shotgun (WGS) entry which is preliminary data.</text>
</comment>
<feature type="signal peptide" evidence="1">
    <location>
        <begin position="1"/>
        <end position="24"/>
    </location>
</feature>
<sequence>MKTPVTVFWSSVFAIVAISQHAIALPTYEMDDDSAHGMRIAGNDEFTVWASNAYERILISLAPYQNTIGCALAYQMHNLYVYSLDIIQNKDHNSPSKFYRIILVAEMMTNQDVYLIEIQLDSSDKDCGNISNKQVYPY</sequence>
<reference evidence="2" key="1">
    <citation type="submission" date="2021-02" db="EMBL/GenBank/DDBJ databases">
        <authorList>
            <person name="Nowell W R."/>
        </authorList>
    </citation>
    <scope>NUCLEOTIDE SEQUENCE</scope>
</reference>
<evidence type="ECO:0000313" key="3">
    <source>
        <dbReference type="EMBL" id="CAF4286469.1"/>
    </source>
</evidence>
<proteinExistence type="predicted"/>
<accession>A0A816SCF9</accession>
<dbReference type="AlphaFoldDB" id="A0A816SCF9"/>
<name>A0A816SCF9_9BILA</name>
<evidence type="ECO:0000256" key="1">
    <source>
        <dbReference type="SAM" id="SignalP"/>
    </source>
</evidence>